<evidence type="ECO:0000313" key="1">
    <source>
        <dbReference type="EMBL" id="AYV83980.1"/>
    </source>
</evidence>
<dbReference type="EMBL" id="MK072397">
    <property type="protein sequence ID" value="AYV83980.1"/>
    <property type="molecule type" value="Genomic_DNA"/>
</dbReference>
<sequence length="59" mass="6854">MQRGSFKSWRVRGRFVRVMLISRNRNTVPIVTNALERKSSFLNAYRRHGMNVMASSIVA</sequence>
<proteinExistence type="predicted"/>
<protein>
    <submittedName>
        <fullName evidence="1">Uncharacterized protein</fullName>
    </submittedName>
</protein>
<gene>
    <name evidence="1" type="ORF">Hyperionvirus15_18</name>
</gene>
<name>A0A3G5A9P0_9VIRU</name>
<accession>A0A3G5A9P0</accession>
<organism evidence="1">
    <name type="scientific">Hyperionvirus sp</name>
    <dbReference type="NCBI Taxonomy" id="2487770"/>
    <lineage>
        <taxon>Viruses</taxon>
        <taxon>Varidnaviria</taxon>
        <taxon>Bamfordvirae</taxon>
        <taxon>Nucleocytoviricota</taxon>
        <taxon>Megaviricetes</taxon>
        <taxon>Imitervirales</taxon>
        <taxon>Mimiviridae</taxon>
        <taxon>Klosneuvirinae</taxon>
    </lineage>
</organism>
<reference evidence="1" key="1">
    <citation type="submission" date="2018-10" db="EMBL/GenBank/DDBJ databases">
        <title>Hidden diversity of soil giant viruses.</title>
        <authorList>
            <person name="Schulz F."/>
            <person name="Alteio L."/>
            <person name="Goudeau D."/>
            <person name="Ryan E.M."/>
            <person name="Malmstrom R.R."/>
            <person name="Blanchard J."/>
            <person name="Woyke T."/>
        </authorList>
    </citation>
    <scope>NUCLEOTIDE SEQUENCE</scope>
    <source>
        <strain evidence="1">HYV1</strain>
    </source>
</reference>